<dbReference type="AlphaFoldDB" id="A0A4S2N2L8"/>
<dbReference type="OrthoDB" id="2329734at2759"/>
<evidence type="ECO:0000313" key="1">
    <source>
        <dbReference type="EMBL" id="TGZ83419.1"/>
    </source>
</evidence>
<dbReference type="FunCoup" id="A0A4S2N2L8">
    <property type="interactions" value="608"/>
</dbReference>
<organism evidence="1 2">
    <name type="scientific">Ascodesmis nigricans</name>
    <dbReference type="NCBI Taxonomy" id="341454"/>
    <lineage>
        <taxon>Eukaryota</taxon>
        <taxon>Fungi</taxon>
        <taxon>Dikarya</taxon>
        <taxon>Ascomycota</taxon>
        <taxon>Pezizomycotina</taxon>
        <taxon>Pezizomycetes</taxon>
        <taxon>Pezizales</taxon>
        <taxon>Ascodesmidaceae</taxon>
        <taxon>Ascodesmis</taxon>
    </lineage>
</organism>
<dbReference type="InParanoid" id="A0A4S2N2L8"/>
<dbReference type="EMBL" id="ML220114">
    <property type="protein sequence ID" value="TGZ83419.1"/>
    <property type="molecule type" value="Genomic_DNA"/>
</dbReference>
<dbReference type="Gene3D" id="6.10.140.1230">
    <property type="match status" value="1"/>
</dbReference>
<dbReference type="Pfam" id="PF03357">
    <property type="entry name" value="Snf7"/>
    <property type="match status" value="1"/>
</dbReference>
<evidence type="ECO:0000313" key="2">
    <source>
        <dbReference type="Proteomes" id="UP000298138"/>
    </source>
</evidence>
<protein>
    <recommendedName>
        <fullName evidence="3">Snf7-domain-containing protein</fullName>
    </recommendedName>
</protein>
<dbReference type="PANTHER" id="PTHR10476">
    <property type="entry name" value="CHARGED MULTIVESICULAR BODY PROTEIN"/>
    <property type="match status" value="1"/>
</dbReference>
<evidence type="ECO:0008006" key="3">
    <source>
        <dbReference type="Google" id="ProtNLM"/>
    </source>
</evidence>
<gene>
    <name evidence="1" type="ORF">EX30DRAFT_304914</name>
</gene>
<dbReference type="Proteomes" id="UP000298138">
    <property type="component" value="Unassembled WGS sequence"/>
</dbReference>
<dbReference type="STRING" id="341454.A0A4S2N2L8"/>
<keyword evidence="2" id="KW-1185">Reference proteome</keyword>
<accession>A0A4S2N2L8</accession>
<proteinExistence type="predicted"/>
<dbReference type="GO" id="GO:0007034">
    <property type="term" value="P:vacuolar transport"/>
    <property type="evidence" value="ECO:0007669"/>
    <property type="project" value="InterPro"/>
</dbReference>
<sequence>METIKAMFWKPDPAAQLRKCNQLIRKNTRELDRHMSQLKNLEISTRNMIIASSKNKAHTPAQTRMLAVELVRIRRQATRLATSRAQLQSVGMQVNEAFSMRKIEGSIKASTGVMKDVNTLVRIPELTGTMRELSMELMKAGIIEEMVGDALPDGEDVLLDDEVESEVDKVLGDLLKGKEEKFPTLPEAPVDMEEDDAEVDLMKEKLARLKEAN</sequence>
<reference evidence="1 2" key="1">
    <citation type="submission" date="2019-04" db="EMBL/GenBank/DDBJ databases">
        <title>Comparative genomics and transcriptomics to analyze fruiting body development in filamentous ascomycetes.</title>
        <authorList>
            <consortium name="DOE Joint Genome Institute"/>
            <person name="Lutkenhaus R."/>
            <person name="Traeger S."/>
            <person name="Breuer J."/>
            <person name="Kuo A."/>
            <person name="Lipzen A."/>
            <person name="Pangilinan J."/>
            <person name="Dilworth D."/>
            <person name="Sandor L."/>
            <person name="Poggeler S."/>
            <person name="Barry K."/>
            <person name="Grigoriev I.V."/>
            <person name="Nowrousian M."/>
        </authorList>
    </citation>
    <scope>NUCLEOTIDE SEQUENCE [LARGE SCALE GENOMIC DNA]</scope>
    <source>
        <strain evidence="1 2">CBS 389.68</strain>
    </source>
</reference>
<name>A0A4S2N2L8_9PEZI</name>
<dbReference type="InterPro" id="IPR005024">
    <property type="entry name" value="Snf7_fam"/>
</dbReference>